<organism evidence="1 2">
    <name type="scientific">Dreissena polymorpha</name>
    <name type="common">Zebra mussel</name>
    <name type="synonym">Mytilus polymorpha</name>
    <dbReference type="NCBI Taxonomy" id="45954"/>
    <lineage>
        <taxon>Eukaryota</taxon>
        <taxon>Metazoa</taxon>
        <taxon>Spiralia</taxon>
        <taxon>Lophotrochozoa</taxon>
        <taxon>Mollusca</taxon>
        <taxon>Bivalvia</taxon>
        <taxon>Autobranchia</taxon>
        <taxon>Heteroconchia</taxon>
        <taxon>Euheterodonta</taxon>
        <taxon>Imparidentia</taxon>
        <taxon>Neoheterodontei</taxon>
        <taxon>Myida</taxon>
        <taxon>Dreissenoidea</taxon>
        <taxon>Dreissenidae</taxon>
        <taxon>Dreissena</taxon>
    </lineage>
</organism>
<proteinExistence type="predicted"/>
<accession>A0A9D4H2D4</accession>
<gene>
    <name evidence="1" type="ORF">DPMN_129236</name>
</gene>
<dbReference type="Proteomes" id="UP000828390">
    <property type="component" value="Unassembled WGS sequence"/>
</dbReference>
<protein>
    <submittedName>
        <fullName evidence="1">Uncharacterized protein</fullName>
    </submittedName>
</protein>
<name>A0A9D4H2D4_DREPO</name>
<reference evidence="1" key="2">
    <citation type="submission" date="2020-11" db="EMBL/GenBank/DDBJ databases">
        <authorList>
            <person name="McCartney M.A."/>
            <person name="Auch B."/>
            <person name="Kono T."/>
            <person name="Mallez S."/>
            <person name="Becker A."/>
            <person name="Gohl D.M."/>
            <person name="Silverstein K.A.T."/>
            <person name="Koren S."/>
            <person name="Bechman K.B."/>
            <person name="Herman A."/>
            <person name="Abrahante J.E."/>
            <person name="Garbe J."/>
        </authorList>
    </citation>
    <scope>NUCLEOTIDE SEQUENCE</scope>
    <source>
        <strain evidence="1">Duluth1</strain>
        <tissue evidence="1">Whole animal</tissue>
    </source>
</reference>
<evidence type="ECO:0000313" key="2">
    <source>
        <dbReference type="Proteomes" id="UP000828390"/>
    </source>
</evidence>
<evidence type="ECO:0000313" key="1">
    <source>
        <dbReference type="EMBL" id="KAH3827305.1"/>
    </source>
</evidence>
<dbReference type="EMBL" id="JAIWYP010000005">
    <property type="protein sequence ID" value="KAH3827305.1"/>
    <property type="molecule type" value="Genomic_DNA"/>
</dbReference>
<keyword evidence="2" id="KW-1185">Reference proteome</keyword>
<comment type="caution">
    <text evidence="1">The sequence shown here is derived from an EMBL/GenBank/DDBJ whole genome shotgun (WGS) entry which is preliminary data.</text>
</comment>
<dbReference type="AlphaFoldDB" id="A0A9D4H2D4"/>
<sequence length="60" mass="6591">MMDVNNAPYSFCTGMKSESVSLQMDGGVCELCLDVIRTMLSLATSDARVDSPYDQIHDTK</sequence>
<reference evidence="1" key="1">
    <citation type="journal article" date="2019" name="bioRxiv">
        <title>The Genome of the Zebra Mussel, Dreissena polymorpha: A Resource for Invasive Species Research.</title>
        <authorList>
            <person name="McCartney M.A."/>
            <person name="Auch B."/>
            <person name="Kono T."/>
            <person name="Mallez S."/>
            <person name="Zhang Y."/>
            <person name="Obille A."/>
            <person name="Becker A."/>
            <person name="Abrahante J.E."/>
            <person name="Garbe J."/>
            <person name="Badalamenti J.P."/>
            <person name="Herman A."/>
            <person name="Mangelson H."/>
            <person name="Liachko I."/>
            <person name="Sullivan S."/>
            <person name="Sone E.D."/>
            <person name="Koren S."/>
            <person name="Silverstein K.A.T."/>
            <person name="Beckman K.B."/>
            <person name="Gohl D.M."/>
        </authorList>
    </citation>
    <scope>NUCLEOTIDE SEQUENCE</scope>
    <source>
        <strain evidence="1">Duluth1</strain>
        <tissue evidence="1">Whole animal</tissue>
    </source>
</reference>